<organism evidence="1 2">
    <name type="scientific">Dermacentor silvarum</name>
    <name type="common">Tick</name>
    <dbReference type="NCBI Taxonomy" id="543639"/>
    <lineage>
        <taxon>Eukaryota</taxon>
        <taxon>Metazoa</taxon>
        <taxon>Ecdysozoa</taxon>
        <taxon>Arthropoda</taxon>
        <taxon>Chelicerata</taxon>
        <taxon>Arachnida</taxon>
        <taxon>Acari</taxon>
        <taxon>Parasitiformes</taxon>
        <taxon>Ixodida</taxon>
        <taxon>Ixodoidea</taxon>
        <taxon>Ixodidae</taxon>
        <taxon>Rhipicephalinae</taxon>
        <taxon>Dermacentor</taxon>
    </lineage>
</organism>
<sequence length="131" mass="15257">MVRELWKAAHVSALTFANAIVCMCSPTREWLERGQRVAGRPGTGCHGNVTNEVVQVLGWSSFEAREANKIWYDGRLWAMGKHRWAGRVFDYITVNGLRTRWMKRLQQLCRKFVFCFVALLKRKTLGCRPRR</sequence>
<accession>A0ACB8CQ78</accession>
<dbReference type="Proteomes" id="UP000821865">
    <property type="component" value="Chromosome 5"/>
</dbReference>
<keyword evidence="2" id="KW-1185">Reference proteome</keyword>
<proteinExistence type="predicted"/>
<evidence type="ECO:0000313" key="2">
    <source>
        <dbReference type="Proteomes" id="UP000821865"/>
    </source>
</evidence>
<name>A0ACB8CQ78_DERSI</name>
<protein>
    <submittedName>
        <fullName evidence="1">Uncharacterized protein</fullName>
    </submittedName>
</protein>
<gene>
    <name evidence="1" type="ORF">HPB49_006391</name>
</gene>
<evidence type="ECO:0000313" key="1">
    <source>
        <dbReference type="EMBL" id="KAH7949213.1"/>
    </source>
</evidence>
<dbReference type="EMBL" id="CM023474">
    <property type="protein sequence ID" value="KAH7949213.1"/>
    <property type="molecule type" value="Genomic_DNA"/>
</dbReference>
<comment type="caution">
    <text evidence="1">The sequence shown here is derived from an EMBL/GenBank/DDBJ whole genome shotgun (WGS) entry which is preliminary data.</text>
</comment>
<reference evidence="1" key="1">
    <citation type="submission" date="2020-05" db="EMBL/GenBank/DDBJ databases">
        <title>Large-scale comparative analyses of tick genomes elucidate their genetic diversity and vector capacities.</title>
        <authorList>
            <person name="Jia N."/>
            <person name="Wang J."/>
            <person name="Shi W."/>
            <person name="Du L."/>
            <person name="Sun Y."/>
            <person name="Zhan W."/>
            <person name="Jiang J."/>
            <person name="Wang Q."/>
            <person name="Zhang B."/>
            <person name="Ji P."/>
            <person name="Sakyi L.B."/>
            <person name="Cui X."/>
            <person name="Yuan T."/>
            <person name="Jiang B."/>
            <person name="Yang W."/>
            <person name="Lam T.T.-Y."/>
            <person name="Chang Q."/>
            <person name="Ding S."/>
            <person name="Wang X."/>
            <person name="Zhu J."/>
            <person name="Ruan X."/>
            <person name="Zhao L."/>
            <person name="Wei J."/>
            <person name="Que T."/>
            <person name="Du C."/>
            <person name="Cheng J."/>
            <person name="Dai P."/>
            <person name="Han X."/>
            <person name="Huang E."/>
            <person name="Gao Y."/>
            <person name="Liu J."/>
            <person name="Shao H."/>
            <person name="Ye R."/>
            <person name="Li L."/>
            <person name="Wei W."/>
            <person name="Wang X."/>
            <person name="Wang C."/>
            <person name="Yang T."/>
            <person name="Huo Q."/>
            <person name="Li W."/>
            <person name="Guo W."/>
            <person name="Chen H."/>
            <person name="Zhou L."/>
            <person name="Ni X."/>
            <person name="Tian J."/>
            <person name="Zhou Y."/>
            <person name="Sheng Y."/>
            <person name="Liu T."/>
            <person name="Pan Y."/>
            <person name="Xia L."/>
            <person name="Li J."/>
            <person name="Zhao F."/>
            <person name="Cao W."/>
        </authorList>
    </citation>
    <scope>NUCLEOTIDE SEQUENCE</scope>
    <source>
        <strain evidence="1">Dsil-2018</strain>
    </source>
</reference>